<accession>A0A6C0KYR9</accession>
<dbReference type="AlphaFoldDB" id="A0A6C0KYR9"/>
<dbReference type="EMBL" id="MN740992">
    <property type="protein sequence ID" value="QHU21810.1"/>
    <property type="molecule type" value="Genomic_DNA"/>
</dbReference>
<sequence>MPDYDAFFKGFTKPPKGSIVIDPFADDESTAKWLDKKNILIAYSAKESHPLGLRLDSLRDPPKYAGTYVVTTPPWHKKGDIADNTLFDRYGTDNLYKCFIRTLLKSQALGGSILVPLNFLVGIRDSEKKRRQDFFTLYKPLRFNVFQTIWQKNLSVAINFVARHSAPKDEFWPAYLYPSGDESILIPSRNCATLSGQDPYETGYKTKPEKHISIRTGSPQKASDTLLLIRVRTHDTVTQRAGLATDEGSILYVRGVLSKKAQYRLLRDFNEWLNNWRSQTNSLFMSCNAEGRYYISIEFAIEAMTRILWSYFKPSQSPRMT</sequence>
<proteinExistence type="predicted"/>
<protein>
    <submittedName>
        <fullName evidence="1">Uncharacterized protein</fullName>
    </submittedName>
</protein>
<name>A0A6C0KYR9_9ZZZZ</name>
<reference evidence="1" key="1">
    <citation type="journal article" date="2020" name="Nature">
        <title>Giant virus diversity and host interactions through global metagenomics.</title>
        <authorList>
            <person name="Schulz F."/>
            <person name="Roux S."/>
            <person name="Paez-Espino D."/>
            <person name="Jungbluth S."/>
            <person name="Walsh D.A."/>
            <person name="Denef V.J."/>
            <person name="McMahon K.D."/>
            <person name="Konstantinidis K.T."/>
            <person name="Eloe-Fadrosh E.A."/>
            <person name="Kyrpides N.C."/>
            <person name="Woyke T."/>
        </authorList>
    </citation>
    <scope>NUCLEOTIDE SEQUENCE</scope>
    <source>
        <strain evidence="1">GVMAG-S-3300013286-35</strain>
    </source>
</reference>
<evidence type="ECO:0000313" key="1">
    <source>
        <dbReference type="EMBL" id="QHU21810.1"/>
    </source>
</evidence>
<organism evidence="1">
    <name type="scientific">viral metagenome</name>
    <dbReference type="NCBI Taxonomy" id="1070528"/>
    <lineage>
        <taxon>unclassified sequences</taxon>
        <taxon>metagenomes</taxon>
        <taxon>organismal metagenomes</taxon>
    </lineage>
</organism>